<evidence type="ECO:0000256" key="3">
    <source>
        <dbReference type="ARBA" id="ARBA00022692"/>
    </source>
</evidence>
<feature type="transmembrane region" description="Helical" evidence="6">
    <location>
        <begin position="305"/>
        <end position="328"/>
    </location>
</feature>
<evidence type="ECO:0000256" key="2">
    <source>
        <dbReference type="ARBA" id="ARBA00022448"/>
    </source>
</evidence>
<feature type="transmembrane region" description="Helical" evidence="6">
    <location>
        <begin position="104"/>
        <end position="124"/>
    </location>
</feature>
<dbReference type="GO" id="GO:0022857">
    <property type="term" value="F:transmembrane transporter activity"/>
    <property type="evidence" value="ECO:0007669"/>
    <property type="project" value="InterPro"/>
</dbReference>
<dbReference type="Pfam" id="PF07690">
    <property type="entry name" value="MFS_1"/>
    <property type="match status" value="1"/>
</dbReference>
<feature type="transmembrane region" description="Helical" evidence="6">
    <location>
        <begin position="370"/>
        <end position="389"/>
    </location>
</feature>
<reference evidence="9" key="1">
    <citation type="submission" date="2016-10" db="EMBL/GenBank/DDBJ databases">
        <authorList>
            <person name="Varghese N."/>
            <person name="Submissions S."/>
        </authorList>
    </citation>
    <scope>NUCLEOTIDE SEQUENCE [LARGE SCALE GENOMIC DNA]</scope>
    <source>
        <strain evidence="9">DSM 11526</strain>
    </source>
</reference>
<feature type="transmembrane region" description="Helical" evidence="6">
    <location>
        <begin position="23"/>
        <end position="42"/>
    </location>
</feature>
<comment type="subcellular location">
    <subcellularLocation>
        <location evidence="1">Membrane</location>
        <topology evidence="1">Multi-pass membrane protein</topology>
    </subcellularLocation>
</comment>
<sequence>MPRLQTAELWGFQSTMSTEARRIAGSAPMAFLLACGAIYVSQTLVTTLATQSMPALLRDAGLSLQMVGLSYLFYLPWVLKFLWSPAVERARHPYPGNDRSVRMIVGGQCLLALVLLLPAVLSLSGITLPVMVGILLLLAALVSASVDIVTDGLLIDTLRGEARFERGNLMQVGGSYVGVLLGGGGFLLVAGITGWPWALLIVSALVVLISVPLLMTRRPKAWVAGHRTRPSLLMALSRREIQQGLLLVLLLGAGIRMAFGMLGPMLLDHGIELSELGWLFGGFSALAGLLGTLVGGILARLLPGWWAVTVVLALQATALGGVIVALVFEASTSVLVALSSGIFSSMAAGFVVIYSALMQLTSPSQSGVDFTLFQCSDALIAMIGGVLGGALAQHFGYPVCFGVSTSLSLLATLVLVSMNVMNRTPVNPDQTGLEPA</sequence>
<dbReference type="Gene3D" id="1.20.1250.20">
    <property type="entry name" value="MFS general substrate transporter like domains"/>
    <property type="match status" value="2"/>
</dbReference>
<keyword evidence="2" id="KW-0813">Transport</keyword>
<evidence type="ECO:0000256" key="5">
    <source>
        <dbReference type="ARBA" id="ARBA00023136"/>
    </source>
</evidence>
<dbReference type="InterPro" id="IPR004752">
    <property type="entry name" value="AmpG_permease/AT-1"/>
</dbReference>
<feature type="transmembrane region" description="Helical" evidence="6">
    <location>
        <begin position="334"/>
        <end position="358"/>
    </location>
</feature>
<gene>
    <name evidence="8" type="ORF">SAMN02745729_101284</name>
</gene>
<dbReference type="PANTHER" id="PTHR12778">
    <property type="entry name" value="SOLUTE CARRIER FAMILY 33 ACETYL-COA TRANSPORTER -RELATED"/>
    <property type="match status" value="1"/>
</dbReference>
<dbReference type="SUPFAM" id="SSF103473">
    <property type="entry name" value="MFS general substrate transporter"/>
    <property type="match status" value="1"/>
</dbReference>
<keyword evidence="4 6" id="KW-1133">Transmembrane helix</keyword>
<dbReference type="InterPro" id="IPR020846">
    <property type="entry name" value="MFS_dom"/>
</dbReference>
<dbReference type="InterPro" id="IPR011701">
    <property type="entry name" value="MFS"/>
</dbReference>
<dbReference type="GO" id="GO:0016020">
    <property type="term" value="C:membrane"/>
    <property type="evidence" value="ECO:0007669"/>
    <property type="project" value="UniProtKB-SubCell"/>
</dbReference>
<feature type="transmembrane region" description="Helical" evidence="6">
    <location>
        <begin position="169"/>
        <end position="189"/>
    </location>
</feature>
<keyword evidence="9" id="KW-1185">Reference proteome</keyword>
<dbReference type="PANTHER" id="PTHR12778:SF10">
    <property type="entry name" value="MAJOR FACILITATOR SUPERFAMILY DOMAIN-CONTAINING PROTEIN 3"/>
    <property type="match status" value="1"/>
</dbReference>
<feature type="transmembrane region" description="Helical" evidence="6">
    <location>
        <begin position="130"/>
        <end position="149"/>
    </location>
</feature>
<evidence type="ECO:0000313" key="9">
    <source>
        <dbReference type="Proteomes" id="UP000242469"/>
    </source>
</evidence>
<accession>A0A1H3XY62</accession>
<dbReference type="AlphaFoldDB" id="A0A1H3XY62"/>
<evidence type="ECO:0000256" key="6">
    <source>
        <dbReference type="SAM" id="Phobius"/>
    </source>
</evidence>
<dbReference type="EMBL" id="FNRJ01000001">
    <property type="protein sequence ID" value="SEA03544.1"/>
    <property type="molecule type" value="Genomic_DNA"/>
</dbReference>
<evidence type="ECO:0000313" key="8">
    <source>
        <dbReference type="EMBL" id="SEA03544.1"/>
    </source>
</evidence>
<dbReference type="PROSITE" id="PS51257">
    <property type="entry name" value="PROKAR_LIPOPROTEIN"/>
    <property type="match status" value="1"/>
</dbReference>
<feature type="transmembrane region" description="Helical" evidence="6">
    <location>
        <begin position="278"/>
        <end position="298"/>
    </location>
</feature>
<organism evidence="8 9">
    <name type="scientific">Marinobacterium iners DSM 11526</name>
    <dbReference type="NCBI Taxonomy" id="1122198"/>
    <lineage>
        <taxon>Bacteria</taxon>
        <taxon>Pseudomonadati</taxon>
        <taxon>Pseudomonadota</taxon>
        <taxon>Gammaproteobacteria</taxon>
        <taxon>Oceanospirillales</taxon>
        <taxon>Oceanospirillaceae</taxon>
        <taxon>Marinobacterium</taxon>
    </lineage>
</organism>
<dbReference type="InterPro" id="IPR036259">
    <property type="entry name" value="MFS_trans_sf"/>
</dbReference>
<dbReference type="STRING" id="1122198.SAMN02745729_101284"/>
<evidence type="ECO:0000259" key="7">
    <source>
        <dbReference type="PROSITE" id="PS50850"/>
    </source>
</evidence>
<dbReference type="PROSITE" id="PS50850">
    <property type="entry name" value="MFS"/>
    <property type="match status" value="1"/>
</dbReference>
<feature type="domain" description="Major facilitator superfamily (MFS) profile" evidence="7">
    <location>
        <begin position="232"/>
        <end position="436"/>
    </location>
</feature>
<feature type="transmembrane region" description="Helical" evidence="6">
    <location>
        <begin position="395"/>
        <end position="416"/>
    </location>
</feature>
<feature type="transmembrane region" description="Helical" evidence="6">
    <location>
        <begin position="62"/>
        <end position="83"/>
    </location>
</feature>
<dbReference type="Proteomes" id="UP000242469">
    <property type="component" value="Unassembled WGS sequence"/>
</dbReference>
<evidence type="ECO:0000256" key="4">
    <source>
        <dbReference type="ARBA" id="ARBA00022989"/>
    </source>
</evidence>
<protein>
    <submittedName>
        <fullName evidence="8">MFS transporter, putative signal transducer</fullName>
    </submittedName>
</protein>
<feature type="transmembrane region" description="Helical" evidence="6">
    <location>
        <begin position="195"/>
        <end position="215"/>
    </location>
</feature>
<keyword evidence="3 6" id="KW-0812">Transmembrane</keyword>
<feature type="transmembrane region" description="Helical" evidence="6">
    <location>
        <begin position="244"/>
        <end position="266"/>
    </location>
</feature>
<proteinExistence type="predicted"/>
<evidence type="ECO:0000256" key="1">
    <source>
        <dbReference type="ARBA" id="ARBA00004141"/>
    </source>
</evidence>
<name>A0A1H3XY62_9GAMM</name>
<keyword evidence="5 6" id="KW-0472">Membrane</keyword>